<dbReference type="InterPro" id="IPR007219">
    <property type="entry name" value="XnlR_reg_dom"/>
</dbReference>
<name>A0A9P6DN92_9AGAM</name>
<evidence type="ECO:0000256" key="2">
    <source>
        <dbReference type="ARBA" id="ARBA00023242"/>
    </source>
</evidence>
<dbReference type="InterPro" id="IPR050987">
    <property type="entry name" value="AtrR-like"/>
</dbReference>
<gene>
    <name evidence="5" type="ORF">BS47DRAFT_1377865</name>
</gene>
<dbReference type="PANTHER" id="PTHR46910">
    <property type="entry name" value="TRANSCRIPTION FACTOR PDR1"/>
    <property type="match status" value="1"/>
</dbReference>
<feature type="region of interest" description="Disordered" evidence="3">
    <location>
        <begin position="1"/>
        <end position="25"/>
    </location>
</feature>
<keyword evidence="6" id="KW-1185">Reference proteome</keyword>
<feature type="compositionally biased region" description="Low complexity" evidence="3">
    <location>
        <begin position="685"/>
        <end position="703"/>
    </location>
</feature>
<dbReference type="SMART" id="SM00066">
    <property type="entry name" value="GAL4"/>
    <property type="match status" value="1"/>
</dbReference>
<dbReference type="SMART" id="SM00906">
    <property type="entry name" value="Fungal_trans"/>
    <property type="match status" value="1"/>
</dbReference>
<dbReference type="GO" id="GO:0003677">
    <property type="term" value="F:DNA binding"/>
    <property type="evidence" value="ECO:0007669"/>
    <property type="project" value="InterPro"/>
</dbReference>
<accession>A0A9P6DN92</accession>
<proteinExistence type="predicted"/>
<dbReference type="Pfam" id="PF00172">
    <property type="entry name" value="Zn_clus"/>
    <property type="match status" value="1"/>
</dbReference>
<evidence type="ECO:0000313" key="6">
    <source>
        <dbReference type="Proteomes" id="UP000886523"/>
    </source>
</evidence>
<evidence type="ECO:0000313" key="5">
    <source>
        <dbReference type="EMBL" id="KAF9507697.1"/>
    </source>
</evidence>
<feature type="region of interest" description="Disordered" evidence="3">
    <location>
        <begin position="110"/>
        <end position="146"/>
    </location>
</feature>
<keyword evidence="2" id="KW-0539">Nucleus</keyword>
<feature type="domain" description="Zn(2)-C6 fungal-type" evidence="4">
    <location>
        <begin position="28"/>
        <end position="61"/>
    </location>
</feature>
<evidence type="ECO:0000256" key="1">
    <source>
        <dbReference type="ARBA" id="ARBA00022723"/>
    </source>
</evidence>
<dbReference type="PROSITE" id="PS00463">
    <property type="entry name" value="ZN2_CY6_FUNGAL_1"/>
    <property type="match status" value="1"/>
</dbReference>
<dbReference type="GO" id="GO:0008270">
    <property type="term" value="F:zinc ion binding"/>
    <property type="evidence" value="ECO:0007669"/>
    <property type="project" value="InterPro"/>
</dbReference>
<evidence type="ECO:0000259" key="4">
    <source>
        <dbReference type="PROSITE" id="PS50048"/>
    </source>
</evidence>
<dbReference type="InterPro" id="IPR036864">
    <property type="entry name" value="Zn2-C6_fun-type_DNA-bd_sf"/>
</dbReference>
<dbReference type="CDD" id="cd12148">
    <property type="entry name" value="fungal_TF_MHR"/>
    <property type="match status" value="1"/>
</dbReference>
<feature type="region of interest" description="Disordered" evidence="3">
    <location>
        <begin position="669"/>
        <end position="795"/>
    </location>
</feature>
<comment type="caution">
    <text evidence="5">The sequence shown here is derived from an EMBL/GenBank/DDBJ whole genome shotgun (WGS) entry which is preliminary data.</text>
</comment>
<dbReference type="SUPFAM" id="SSF57701">
    <property type="entry name" value="Zn2/Cys6 DNA-binding domain"/>
    <property type="match status" value="1"/>
</dbReference>
<dbReference type="GO" id="GO:0000981">
    <property type="term" value="F:DNA-binding transcription factor activity, RNA polymerase II-specific"/>
    <property type="evidence" value="ECO:0007669"/>
    <property type="project" value="InterPro"/>
</dbReference>
<dbReference type="Proteomes" id="UP000886523">
    <property type="component" value="Unassembled WGS sequence"/>
</dbReference>
<dbReference type="PANTHER" id="PTHR46910:SF38">
    <property type="entry name" value="ZN(2)-C6 FUNGAL-TYPE DOMAIN-CONTAINING PROTEIN"/>
    <property type="match status" value="1"/>
</dbReference>
<dbReference type="EMBL" id="MU129074">
    <property type="protein sequence ID" value="KAF9507697.1"/>
    <property type="molecule type" value="Genomic_DNA"/>
</dbReference>
<feature type="compositionally biased region" description="Polar residues" evidence="3">
    <location>
        <begin position="110"/>
        <end position="123"/>
    </location>
</feature>
<sequence length="929" mass="102088">MSSDDEGHATHGGSGSDPASKKRKVQRACDLCRRKKVRCDGPQMPGNRCSNCISLSVECTYVSEAKKRGPPKGYVENLEGRLTKMEDLLHRLAPDIDIEAELELQLQAAKTTSNANSKQPSKKITTDKPSAVKRDPNSQLRPDQSLDKLELCPVTGEGYVDGEDGDDELQRTQLSDVVTEGMRDLSLQNGYLHRFHGKSSGLMLVQAAKDLKKQYGGDSGSSSLRREEFWTPTDWEWELWQDRLTPRNVEFPPPDLTHKLFELFFRYLTPFLPVIHRGTFEAQYASGLHFRQTSFAVVVLLVCAIASKFSDDPRVCLEHGGPASAGWRYFVQVKDLKKTLHAPASLADLQAFVLVAYYLQATSAPHSAWTILGIGIRCAQDVGAHRRKTHGGKITLQDEQWKRVFWCLIVLDRSISSALGRPLACQDEDFDVGFAEEVDDEYWGDADDPGPKQPKGVPSHISYFNCSLRLGQILAFALRTIYTINKSKVLLGFVGPQWEQHIVAELDSAMNKWIDSVPDHLRWDPNREHQIHFEQSAVLYAAFYHLHILIHRPFIPSPRKPSVLSFPSLAICTNAARSCAHVVDALGSRSEHFLPSVLVPAFTSGIVLLISIWGAKKTGATMDPNVHMKDVGKCLKFLQKAEMDWHASGRLVDILRELASFGDLPLPDFKVPNSTAQKRDRSYESSSSQDGAGSSASASSPDADTNRPLRPIPKPRVRNSIPQLPEASPVAHPPTTDTSSATSYQIPPHPTEWPQSNHPEYAPPPTSSTPSGQQWYYSLPGKTPGGTGSFPSTQPIDSGASHYTIGGIILPSFFPDVDPNFNGTLSNNGEVWGHGAPQPDVYSNLQMNGGPGQMSGIPSGVVGGDPTMPNLQAEAMNGFQASDVQAFLGGDELGMWQAAPGGFEWEDWGNYLSNVNAVSPNFVPTTNGH</sequence>
<dbReference type="PROSITE" id="PS50048">
    <property type="entry name" value="ZN2_CY6_FUNGAL_2"/>
    <property type="match status" value="1"/>
</dbReference>
<dbReference type="Gene3D" id="4.10.240.10">
    <property type="entry name" value="Zn(2)-C6 fungal-type DNA-binding domain"/>
    <property type="match status" value="1"/>
</dbReference>
<feature type="compositionally biased region" description="Basic and acidic residues" evidence="3">
    <location>
        <begin position="124"/>
        <end position="136"/>
    </location>
</feature>
<reference evidence="5" key="1">
    <citation type="journal article" date="2020" name="Nat. Commun.">
        <title>Large-scale genome sequencing of mycorrhizal fungi provides insights into the early evolution of symbiotic traits.</title>
        <authorList>
            <person name="Miyauchi S."/>
            <person name="Kiss E."/>
            <person name="Kuo A."/>
            <person name="Drula E."/>
            <person name="Kohler A."/>
            <person name="Sanchez-Garcia M."/>
            <person name="Morin E."/>
            <person name="Andreopoulos B."/>
            <person name="Barry K.W."/>
            <person name="Bonito G."/>
            <person name="Buee M."/>
            <person name="Carver A."/>
            <person name="Chen C."/>
            <person name="Cichocki N."/>
            <person name="Clum A."/>
            <person name="Culley D."/>
            <person name="Crous P.W."/>
            <person name="Fauchery L."/>
            <person name="Girlanda M."/>
            <person name="Hayes R.D."/>
            <person name="Keri Z."/>
            <person name="LaButti K."/>
            <person name="Lipzen A."/>
            <person name="Lombard V."/>
            <person name="Magnuson J."/>
            <person name="Maillard F."/>
            <person name="Murat C."/>
            <person name="Nolan M."/>
            <person name="Ohm R.A."/>
            <person name="Pangilinan J."/>
            <person name="Pereira M.F."/>
            <person name="Perotto S."/>
            <person name="Peter M."/>
            <person name="Pfister S."/>
            <person name="Riley R."/>
            <person name="Sitrit Y."/>
            <person name="Stielow J.B."/>
            <person name="Szollosi G."/>
            <person name="Zifcakova L."/>
            <person name="Stursova M."/>
            <person name="Spatafora J.W."/>
            <person name="Tedersoo L."/>
            <person name="Vaario L.M."/>
            <person name="Yamada A."/>
            <person name="Yan M."/>
            <person name="Wang P."/>
            <person name="Xu J."/>
            <person name="Bruns T."/>
            <person name="Baldrian P."/>
            <person name="Vilgalys R."/>
            <person name="Dunand C."/>
            <person name="Henrissat B."/>
            <person name="Grigoriev I.V."/>
            <person name="Hibbett D."/>
            <person name="Nagy L.G."/>
            <person name="Martin F.M."/>
        </authorList>
    </citation>
    <scope>NUCLEOTIDE SEQUENCE</scope>
    <source>
        <strain evidence="5">UP504</strain>
    </source>
</reference>
<dbReference type="AlphaFoldDB" id="A0A9P6DN92"/>
<keyword evidence="1" id="KW-0479">Metal-binding</keyword>
<dbReference type="InterPro" id="IPR001138">
    <property type="entry name" value="Zn2Cys6_DnaBD"/>
</dbReference>
<feature type="compositionally biased region" description="Polar residues" evidence="3">
    <location>
        <begin position="735"/>
        <end position="745"/>
    </location>
</feature>
<dbReference type="Pfam" id="PF04082">
    <property type="entry name" value="Fungal_trans"/>
    <property type="match status" value="1"/>
</dbReference>
<organism evidence="5 6">
    <name type="scientific">Hydnum rufescens UP504</name>
    <dbReference type="NCBI Taxonomy" id="1448309"/>
    <lineage>
        <taxon>Eukaryota</taxon>
        <taxon>Fungi</taxon>
        <taxon>Dikarya</taxon>
        <taxon>Basidiomycota</taxon>
        <taxon>Agaricomycotina</taxon>
        <taxon>Agaricomycetes</taxon>
        <taxon>Cantharellales</taxon>
        <taxon>Hydnaceae</taxon>
        <taxon>Hydnum</taxon>
    </lineage>
</organism>
<dbReference type="CDD" id="cd00067">
    <property type="entry name" value="GAL4"/>
    <property type="match status" value="1"/>
</dbReference>
<protein>
    <recommendedName>
        <fullName evidence="4">Zn(2)-C6 fungal-type domain-containing protein</fullName>
    </recommendedName>
</protein>
<dbReference type="CDD" id="cd15486">
    <property type="entry name" value="ZIP_Sip4"/>
    <property type="match status" value="1"/>
</dbReference>
<dbReference type="OrthoDB" id="4456959at2759"/>
<dbReference type="GO" id="GO:0006351">
    <property type="term" value="P:DNA-templated transcription"/>
    <property type="evidence" value="ECO:0007669"/>
    <property type="project" value="InterPro"/>
</dbReference>
<evidence type="ECO:0000256" key="3">
    <source>
        <dbReference type="SAM" id="MobiDB-lite"/>
    </source>
</evidence>